<dbReference type="GO" id="GO:0043565">
    <property type="term" value="F:sequence-specific DNA binding"/>
    <property type="evidence" value="ECO:0007669"/>
    <property type="project" value="InterPro"/>
</dbReference>
<evidence type="ECO:0000259" key="2">
    <source>
        <dbReference type="PROSITE" id="PS01124"/>
    </source>
</evidence>
<comment type="caution">
    <text evidence="3">The sequence shown here is derived from an EMBL/GenBank/DDBJ whole genome shotgun (WGS) entry which is preliminary data.</text>
</comment>
<dbReference type="SMART" id="SM00342">
    <property type="entry name" value="HTH_ARAC"/>
    <property type="match status" value="1"/>
</dbReference>
<dbReference type="AlphaFoldDB" id="A0A437PQ16"/>
<reference evidence="3 4" key="1">
    <citation type="submission" date="2019-01" db="EMBL/GenBank/DDBJ databases">
        <authorList>
            <person name="Chen W.-M."/>
        </authorList>
    </citation>
    <scope>NUCLEOTIDE SEQUENCE [LARGE SCALE GENOMIC DNA]</scope>
    <source>
        <strain evidence="3 4">FSY-15</strain>
    </source>
</reference>
<dbReference type="PROSITE" id="PS01124">
    <property type="entry name" value="HTH_ARAC_FAMILY_2"/>
    <property type="match status" value="1"/>
</dbReference>
<feature type="transmembrane region" description="Helical" evidence="1">
    <location>
        <begin position="39"/>
        <end position="60"/>
    </location>
</feature>
<dbReference type="EMBL" id="SACY01000004">
    <property type="protein sequence ID" value="RVU24249.1"/>
    <property type="molecule type" value="Genomic_DNA"/>
</dbReference>
<evidence type="ECO:0000256" key="1">
    <source>
        <dbReference type="SAM" id="Phobius"/>
    </source>
</evidence>
<keyword evidence="1" id="KW-1133">Transmembrane helix</keyword>
<name>A0A437PQ16_9BACT</name>
<feature type="domain" description="HTH araC/xylS-type" evidence="2">
    <location>
        <begin position="280"/>
        <end position="382"/>
    </location>
</feature>
<dbReference type="RefSeq" id="WP_127804940.1">
    <property type="nucleotide sequence ID" value="NZ_SACY01000004.1"/>
</dbReference>
<dbReference type="OrthoDB" id="9779074at2"/>
<keyword evidence="1" id="KW-0472">Membrane</keyword>
<sequence length="391" mass="46890">MLSSFFEIVYLYVLPSFLFLVGIRLTFNSKSLFTNFLGLYLIGFYFFILIAWIIKFKLFAFWPHLVHVTDPIHYLLGPFSYLFFLFGLKPYRKFKLLDCLHFLPFVLHVLELTPFFLLSKELKEQEFYYLFNTQLIAHLQHVEAYILEVKMHLFFKTMSVLIYYFASLYLFIRFYLKSKTFYFKSNNKEFFIWLALHTLLKGVIIFNLLLISFHVTETMALVNFVVVLDFICTSLFFVLYPKYQDGLQFESIKEVFLEEKKPASDFSKDIWMKNKFEEMNMLMEMQAPFVDENFSKVQLAKMLNLNLNQLTVLISKFSNQSFPDYVAHWRIVYIKKMMAINDEWKGYSIEILAENSGFGTRQSLYRTIQRFYQMNPNEYFKQNTKTPISPE</sequence>
<dbReference type="GO" id="GO:0003700">
    <property type="term" value="F:DNA-binding transcription factor activity"/>
    <property type="evidence" value="ECO:0007669"/>
    <property type="project" value="InterPro"/>
</dbReference>
<protein>
    <submittedName>
        <fullName evidence="3">AraC family transcriptional regulator</fullName>
    </submittedName>
</protein>
<accession>A0A437PQ16</accession>
<keyword evidence="1" id="KW-0812">Transmembrane</keyword>
<dbReference type="Proteomes" id="UP000282832">
    <property type="component" value="Unassembled WGS sequence"/>
</dbReference>
<organism evidence="3 4">
    <name type="scientific">Sandaracinomonas limnophila</name>
    <dbReference type="NCBI Taxonomy" id="1862386"/>
    <lineage>
        <taxon>Bacteria</taxon>
        <taxon>Pseudomonadati</taxon>
        <taxon>Bacteroidota</taxon>
        <taxon>Cytophagia</taxon>
        <taxon>Cytophagales</taxon>
        <taxon>Flectobacillaceae</taxon>
        <taxon>Sandaracinomonas</taxon>
    </lineage>
</organism>
<proteinExistence type="predicted"/>
<gene>
    <name evidence="3" type="ORF">EOJ36_10035</name>
</gene>
<feature type="transmembrane region" description="Helical" evidence="1">
    <location>
        <begin position="72"/>
        <end position="88"/>
    </location>
</feature>
<feature type="transmembrane region" description="Helical" evidence="1">
    <location>
        <begin position="192"/>
        <end position="213"/>
    </location>
</feature>
<evidence type="ECO:0000313" key="4">
    <source>
        <dbReference type="Proteomes" id="UP000282832"/>
    </source>
</evidence>
<feature type="transmembrane region" description="Helical" evidence="1">
    <location>
        <begin position="6"/>
        <end position="27"/>
    </location>
</feature>
<feature type="transmembrane region" description="Helical" evidence="1">
    <location>
        <begin position="153"/>
        <end position="172"/>
    </location>
</feature>
<evidence type="ECO:0000313" key="3">
    <source>
        <dbReference type="EMBL" id="RVU24249.1"/>
    </source>
</evidence>
<dbReference type="InterPro" id="IPR018060">
    <property type="entry name" value="HTH_AraC"/>
</dbReference>
<keyword evidence="4" id="KW-1185">Reference proteome</keyword>
<feature type="transmembrane region" description="Helical" evidence="1">
    <location>
        <begin position="219"/>
        <end position="240"/>
    </location>
</feature>
<dbReference type="Gene3D" id="1.10.10.60">
    <property type="entry name" value="Homeodomain-like"/>
    <property type="match status" value="1"/>
</dbReference>